<dbReference type="EMBL" id="JBFXLU010000247">
    <property type="protein sequence ID" value="KAL2833158.1"/>
    <property type="molecule type" value="Genomic_DNA"/>
</dbReference>
<dbReference type="InterPro" id="IPR055530">
    <property type="entry name" value="DUF7104"/>
</dbReference>
<evidence type="ECO:0000256" key="2">
    <source>
        <dbReference type="ARBA" id="ARBA00022723"/>
    </source>
</evidence>
<name>A0ABR4J272_9EURO</name>
<comment type="similarity">
    <text evidence="1">Belongs to the cytochrome P450 family.</text>
</comment>
<keyword evidence="2" id="KW-0479">Metal-binding</keyword>
<keyword evidence="5" id="KW-0472">Membrane</keyword>
<reference evidence="6 7" key="1">
    <citation type="submission" date="2024-07" db="EMBL/GenBank/DDBJ databases">
        <title>Section-level genome sequencing and comparative genomics of Aspergillus sections Usti and Cavernicolus.</title>
        <authorList>
            <consortium name="Lawrence Berkeley National Laboratory"/>
            <person name="Nybo J.L."/>
            <person name="Vesth T.C."/>
            <person name="Theobald S."/>
            <person name="Frisvad J.C."/>
            <person name="Larsen T.O."/>
            <person name="Kjaerboelling I."/>
            <person name="Rothschild-Mancinelli K."/>
            <person name="Lyhne E.K."/>
            <person name="Kogle M.E."/>
            <person name="Barry K."/>
            <person name="Clum A."/>
            <person name="Na H."/>
            <person name="Ledsgaard L."/>
            <person name="Lin J."/>
            <person name="Lipzen A."/>
            <person name="Kuo A."/>
            <person name="Riley R."/>
            <person name="Mondo S."/>
            <person name="Labutti K."/>
            <person name="Haridas S."/>
            <person name="Pangalinan J."/>
            <person name="Salamov A.A."/>
            <person name="Simmons B.A."/>
            <person name="Magnuson J.K."/>
            <person name="Chen J."/>
            <person name="Drula E."/>
            <person name="Henrissat B."/>
            <person name="Wiebenga A."/>
            <person name="Lubbers R.J."/>
            <person name="Gomes A.C."/>
            <person name="Makela M.R."/>
            <person name="Stajich J."/>
            <person name="Grigoriev I.V."/>
            <person name="Mortensen U.H."/>
            <person name="De Vries R.P."/>
            <person name="Baker S.E."/>
            <person name="Andersen M.R."/>
        </authorList>
    </citation>
    <scope>NUCLEOTIDE SEQUENCE [LARGE SCALE GENOMIC DNA]</scope>
    <source>
        <strain evidence="6 7">CBS 123904</strain>
    </source>
</reference>
<sequence>MVRAAAKNRANGKAIIQLYLNTLDRDSHIGVDFIASLVRYFDVEIMELLTNRCGNDKIGITKSIVSALSRNRQHGQHIMALLMDREANHTQILTSFLNMNFREWRNTEKLLKAFFHPIPRKVLFEKSTAVNARGNQPIGEELLEMLLDLPTNHLSVDAEAFIELCRTFDAQIVGRVFLEHGNGQIKVTEAVMEAACSNQRHAESLVGLFLEHINSITGMQLTNRIATAAATNQRSNRTLLKRLLAHPQIKLTWQGASRVVLYADSDTIRWFSQSQAGDPALRVTAQVISDAAAANRGLEMLTLLMAPLTVNLDIVDTAVARFFEIYDQNAVEDFIRLRGDLVSLTVPAIQAVCSKFGYQTISLLLRKQRSRGRLEKTDVWIKELHLNATMSQKEKSLIMDDFPGERRLGDYHAPAPPLSELEKLSTDEIFQAIIAVVIISMCLDLILGIVFKPTRPKNLPPGPRLPPPISSTQQDICSELGEWHARHGPIIGHNFGSKTIISLGTAGAVSDLLQERSEKYAVRRWSVVGKYFTHDLHPALNEDMSSKYELVQNLESMQLLRDLTDPGGNSISTPLQRTAYGVTWTMAFGDRLASANDLRFRELARITSDLNKALEWPLVHQAEMFPWLDWALTPIAPWKLRGHIHFIKSSRFFNKWAKKALNSSRGNWIKEASKTDQVLTDTDIAYLIGSLVQTSVHTARILENCVLVALLHPGAVRKAQ</sequence>
<dbReference type="PANTHER" id="PTHR46300">
    <property type="entry name" value="P450, PUTATIVE (EUROFUNG)-RELATED-RELATED"/>
    <property type="match status" value="1"/>
</dbReference>
<keyword evidence="5" id="KW-0812">Transmembrane</keyword>
<evidence type="ECO:0000256" key="3">
    <source>
        <dbReference type="ARBA" id="ARBA00023002"/>
    </source>
</evidence>
<evidence type="ECO:0000313" key="6">
    <source>
        <dbReference type="EMBL" id="KAL2833158.1"/>
    </source>
</evidence>
<keyword evidence="4" id="KW-0408">Iron</keyword>
<dbReference type="InterPro" id="IPR050364">
    <property type="entry name" value="Cytochrome_P450_fung"/>
</dbReference>
<evidence type="ECO:0000256" key="5">
    <source>
        <dbReference type="SAM" id="Phobius"/>
    </source>
</evidence>
<proteinExistence type="inferred from homology"/>
<keyword evidence="3" id="KW-0560">Oxidoreductase</keyword>
<dbReference type="Gene3D" id="1.10.630.10">
    <property type="entry name" value="Cytochrome P450"/>
    <property type="match status" value="1"/>
</dbReference>
<dbReference type="Pfam" id="PF23397">
    <property type="entry name" value="DUF7104"/>
    <property type="match status" value="2"/>
</dbReference>
<dbReference type="SUPFAM" id="SSF48264">
    <property type="entry name" value="Cytochrome P450"/>
    <property type="match status" value="1"/>
</dbReference>
<keyword evidence="7" id="KW-1185">Reference proteome</keyword>
<feature type="transmembrane region" description="Helical" evidence="5">
    <location>
        <begin position="429"/>
        <end position="451"/>
    </location>
</feature>
<dbReference type="Proteomes" id="UP001610446">
    <property type="component" value="Unassembled WGS sequence"/>
</dbReference>
<organism evidence="6 7">
    <name type="scientific">Aspergillus pseudoustus</name>
    <dbReference type="NCBI Taxonomy" id="1810923"/>
    <lineage>
        <taxon>Eukaryota</taxon>
        <taxon>Fungi</taxon>
        <taxon>Dikarya</taxon>
        <taxon>Ascomycota</taxon>
        <taxon>Pezizomycotina</taxon>
        <taxon>Eurotiomycetes</taxon>
        <taxon>Eurotiomycetidae</taxon>
        <taxon>Eurotiales</taxon>
        <taxon>Aspergillaceae</taxon>
        <taxon>Aspergillus</taxon>
        <taxon>Aspergillus subgen. Nidulantes</taxon>
    </lineage>
</organism>
<accession>A0ABR4J272</accession>
<dbReference type="InterPro" id="IPR036396">
    <property type="entry name" value="Cyt_P450_sf"/>
</dbReference>
<dbReference type="PANTHER" id="PTHR46300:SF9">
    <property type="entry name" value="P450, PUTATIVE-RELATED"/>
    <property type="match status" value="1"/>
</dbReference>
<evidence type="ECO:0000256" key="4">
    <source>
        <dbReference type="ARBA" id="ARBA00023004"/>
    </source>
</evidence>
<keyword evidence="5" id="KW-1133">Transmembrane helix</keyword>
<evidence type="ECO:0000313" key="7">
    <source>
        <dbReference type="Proteomes" id="UP001610446"/>
    </source>
</evidence>
<comment type="caution">
    <text evidence="6">The sequence shown here is derived from an EMBL/GenBank/DDBJ whole genome shotgun (WGS) entry which is preliminary data.</text>
</comment>
<protein>
    <submittedName>
        <fullName evidence="6">Uncharacterized protein</fullName>
    </submittedName>
</protein>
<evidence type="ECO:0000256" key="1">
    <source>
        <dbReference type="ARBA" id="ARBA00010617"/>
    </source>
</evidence>
<gene>
    <name evidence="6" type="ORF">BJY01DRAFT_253575</name>
</gene>